<feature type="compositionally biased region" description="Low complexity" evidence="2">
    <location>
        <begin position="775"/>
        <end position="796"/>
    </location>
</feature>
<feature type="region of interest" description="Disordered" evidence="2">
    <location>
        <begin position="58"/>
        <end position="166"/>
    </location>
</feature>
<reference evidence="3 4" key="1">
    <citation type="submission" date="2024-04" db="EMBL/GenBank/DDBJ databases">
        <authorList>
            <consortium name="Genoscope - CEA"/>
            <person name="William W."/>
        </authorList>
    </citation>
    <scope>NUCLEOTIDE SEQUENCE [LARGE SCALE GENOMIC DNA]</scope>
</reference>
<evidence type="ECO:0000313" key="3">
    <source>
        <dbReference type="EMBL" id="CAL1537460.1"/>
    </source>
</evidence>
<evidence type="ECO:0000256" key="2">
    <source>
        <dbReference type="SAM" id="MobiDB-lite"/>
    </source>
</evidence>
<gene>
    <name evidence="3" type="ORF">GSLYS_00011373001</name>
</gene>
<sequence>MRRRRHTKRAKNRCQKTPSPRHALAIIGRLIRRRIEKTTIYNKGVSLVHILHLGWRDKAQEPHPDGVGRGEDGEASMDDPPVENGDVTQVLPTNSDASLPSTSSSMAPPRAETTSHHSTPSVSGESEHHGIDTNINAIRHEQPTRPNRSRAKKDKTKRKTIKRRGLVARSIGRPKLTMSLRHRRAPIPQPSQNTKGSKKLKMLRRRLDKLKDDVQLIASSLTEEIEGLQFRETTTGEVETLGQESEASPGTHPLESSAPPPGEDAEPRPSEQRVNKRNKGRTRRQTLDLIDMFEAGPSHGRTDVTKDRGKHPRRTKRAARKPEGAFPKSVSRLSATSSSHLHTCGSSENPDWPSLPASGRLKGLVKETAKEIVKNKQSKSITGLTRRRWADIVAVRINDNTRSDQQASTSGVENNVFSPRTWASVASSSSRSDPMDVTSSSATENVRPVSASLSNGPVGCRKKKKIESKISNSDQLLVDVVNGKGKTQSLKCTRKKIHDRFDNCMKLKSQQQNRVQSDSDIIQSRDHKPITTSNQGETSSSEVRANETKKDGPSNWYIDNMSVVYTRPVASVISLNAPLEARAKQMNRCNNRSVTPSKTREYLTLFDVEPASETQTDPTTSIDLCDRMSMISFQSSCETNSKETAGPSRCKTRGNNSPRKASKHKRLANPANQKEVSKAAQDEVDPPKSKKKISLKYRALLRGESGRLDAKAVTEMTSRSKKTDSLQEDKLANRTLQRRQRQRRQEASHNLQRSPAVAAERQATRSADATPWCVPGAAAAPQRTAAASARADGASTSKRGVDGEDKSENSWDNHAHLMHKADVTKSMRKALPPITLQRPVSAQSAPELTRCHNKICLELHTIGKESLDIGWWHAYLHQIPESTCPHTDEPSTSRAL</sequence>
<name>A0AAV2HVL2_LYMST</name>
<feature type="compositionally biased region" description="Polar residues" evidence="2">
    <location>
        <begin position="238"/>
        <end position="248"/>
    </location>
</feature>
<feature type="coiled-coil region" evidence="1">
    <location>
        <begin position="193"/>
        <end position="220"/>
    </location>
</feature>
<feature type="compositionally biased region" description="Basic residues" evidence="2">
    <location>
        <begin position="147"/>
        <end position="166"/>
    </location>
</feature>
<dbReference type="Proteomes" id="UP001497497">
    <property type="component" value="Unassembled WGS sequence"/>
</dbReference>
<feature type="compositionally biased region" description="Polar residues" evidence="2">
    <location>
        <begin position="86"/>
        <end position="106"/>
    </location>
</feature>
<proteinExistence type="predicted"/>
<feature type="compositionally biased region" description="Polar residues" evidence="2">
    <location>
        <begin position="530"/>
        <end position="543"/>
    </location>
</feature>
<evidence type="ECO:0000256" key="1">
    <source>
        <dbReference type="SAM" id="Coils"/>
    </source>
</evidence>
<dbReference type="AlphaFoldDB" id="A0AAV2HVL2"/>
<dbReference type="EMBL" id="CAXITT010000263">
    <property type="protein sequence ID" value="CAL1537460.1"/>
    <property type="molecule type" value="Genomic_DNA"/>
</dbReference>
<feature type="region of interest" description="Disordered" evidence="2">
    <location>
        <begin position="636"/>
        <end position="691"/>
    </location>
</feature>
<keyword evidence="4" id="KW-1185">Reference proteome</keyword>
<feature type="compositionally biased region" description="Polar residues" evidence="2">
    <location>
        <begin position="508"/>
        <end position="522"/>
    </location>
</feature>
<feature type="compositionally biased region" description="Basic and acidic residues" evidence="2">
    <location>
        <begin position="799"/>
        <end position="814"/>
    </location>
</feature>
<feature type="compositionally biased region" description="Basic and acidic residues" evidence="2">
    <location>
        <begin position="721"/>
        <end position="732"/>
    </location>
</feature>
<keyword evidence="1" id="KW-0175">Coiled coil</keyword>
<comment type="caution">
    <text evidence="3">The sequence shown here is derived from an EMBL/GenBank/DDBJ whole genome shotgun (WGS) entry which is preliminary data.</text>
</comment>
<feature type="region of interest" description="Disordered" evidence="2">
    <location>
        <begin position="711"/>
        <end position="814"/>
    </location>
</feature>
<feature type="region of interest" description="Disordered" evidence="2">
    <location>
        <begin position="238"/>
        <end position="333"/>
    </location>
</feature>
<feature type="compositionally biased region" description="Low complexity" evidence="2">
    <location>
        <begin position="425"/>
        <end position="441"/>
    </location>
</feature>
<feature type="compositionally biased region" description="Basic and acidic residues" evidence="2">
    <location>
        <begin position="675"/>
        <end position="688"/>
    </location>
</feature>
<feature type="compositionally biased region" description="Basic and acidic residues" evidence="2">
    <location>
        <begin position="58"/>
        <end position="72"/>
    </location>
</feature>
<evidence type="ECO:0000313" key="4">
    <source>
        <dbReference type="Proteomes" id="UP001497497"/>
    </source>
</evidence>
<feature type="region of interest" description="Disordered" evidence="2">
    <location>
        <begin position="425"/>
        <end position="460"/>
    </location>
</feature>
<organism evidence="3 4">
    <name type="scientific">Lymnaea stagnalis</name>
    <name type="common">Great pond snail</name>
    <name type="synonym">Helix stagnalis</name>
    <dbReference type="NCBI Taxonomy" id="6523"/>
    <lineage>
        <taxon>Eukaryota</taxon>
        <taxon>Metazoa</taxon>
        <taxon>Spiralia</taxon>
        <taxon>Lophotrochozoa</taxon>
        <taxon>Mollusca</taxon>
        <taxon>Gastropoda</taxon>
        <taxon>Heterobranchia</taxon>
        <taxon>Euthyneura</taxon>
        <taxon>Panpulmonata</taxon>
        <taxon>Hygrophila</taxon>
        <taxon>Lymnaeoidea</taxon>
        <taxon>Lymnaeidae</taxon>
        <taxon>Lymnaea</taxon>
    </lineage>
</organism>
<feature type="region of interest" description="Disordered" evidence="2">
    <location>
        <begin position="508"/>
        <end position="555"/>
    </location>
</feature>
<feature type="compositionally biased region" description="Basic residues" evidence="2">
    <location>
        <begin position="308"/>
        <end position="319"/>
    </location>
</feature>
<feature type="compositionally biased region" description="Basic and acidic residues" evidence="2">
    <location>
        <begin position="265"/>
        <end position="274"/>
    </location>
</feature>
<feature type="compositionally biased region" description="Basic residues" evidence="2">
    <location>
        <begin position="275"/>
        <end position="284"/>
    </location>
</feature>
<accession>A0AAV2HVL2</accession>
<protein>
    <submittedName>
        <fullName evidence="3">Uncharacterized protein</fullName>
    </submittedName>
</protein>